<dbReference type="InterPro" id="IPR050330">
    <property type="entry name" value="Bact_OuterMem_StrucFunc"/>
</dbReference>
<dbReference type="PANTHER" id="PTHR30329">
    <property type="entry name" value="STATOR ELEMENT OF FLAGELLAR MOTOR COMPLEX"/>
    <property type="match status" value="1"/>
</dbReference>
<comment type="caution">
    <text evidence="7">The sequence shown here is derived from an EMBL/GenBank/DDBJ whole genome shotgun (WGS) entry which is preliminary data.</text>
</comment>
<evidence type="ECO:0000256" key="1">
    <source>
        <dbReference type="ARBA" id="ARBA00004442"/>
    </source>
</evidence>
<gene>
    <name evidence="7" type="ORF">P1J78_03535</name>
</gene>
<dbReference type="SUPFAM" id="SSF103088">
    <property type="entry name" value="OmpA-like"/>
    <property type="match status" value="1"/>
</dbReference>
<keyword evidence="2 4" id="KW-0472">Membrane</keyword>
<dbReference type="RefSeq" id="WP_275565944.1">
    <property type="nucleotide sequence ID" value="NZ_JARGYC010000006.1"/>
</dbReference>
<name>A0AAE3T6Z8_9RHOB</name>
<dbReference type="Gene3D" id="3.30.1330.60">
    <property type="entry name" value="OmpA-like domain"/>
    <property type="match status" value="1"/>
</dbReference>
<feature type="domain" description="OmpA-like" evidence="6">
    <location>
        <begin position="66"/>
        <end position="181"/>
    </location>
</feature>
<keyword evidence="3" id="KW-0998">Cell outer membrane</keyword>
<comment type="subcellular location">
    <subcellularLocation>
        <location evidence="1">Cell outer membrane</location>
    </subcellularLocation>
</comment>
<dbReference type="InterPro" id="IPR006665">
    <property type="entry name" value="OmpA-like"/>
</dbReference>
<keyword evidence="8" id="KW-1185">Reference proteome</keyword>
<dbReference type="PROSITE" id="PS51257">
    <property type="entry name" value="PROKAR_LIPOPROTEIN"/>
    <property type="match status" value="1"/>
</dbReference>
<evidence type="ECO:0000259" key="6">
    <source>
        <dbReference type="PROSITE" id="PS51123"/>
    </source>
</evidence>
<evidence type="ECO:0000256" key="4">
    <source>
        <dbReference type="PROSITE-ProRule" id="PRU00473"/>
    </source>
</evidence>
<accession>A0AAE3T6Z8</accession>
<dbReference type="PRINTS" id="PR01021">
    <property type="entry name" value="OMPADOMAIN"/>
</dbReference>
<dbReference type="EMBL" id="JARGYC010000006">
    <property type="protein sequence ID" value="MDF0599797.1"/>
    <property type="molecule type" value="Genomic_DNA"/>
</dbReference>
<proteinExistence type="predicted"/>
<feature type="chain" id="PRO_5042210395" evidence="5">
    <location>
        <begin position="20"/>
        <end position="218"/>
    </location>
</feature>
<feature type="signal peptide" evidence="5">
    <location>
        <begin position="1"/>
        <end position="19"/>
    </location>
</feature>
<reference evidence="7" key="1">
    <citation type="submission" date="2023-03" db="EMBL/GenBank/DDBJ databases">
        <title>Multiphase analysis and comparison of six strains from genera Psychromarinibacter, Lutimaribacter, and Maritimibacter, including a novel species: Psychromarinibacter sediminicola sp. nov.</title>
        <authorList>
            <person name="Wang Y.-H."/>
            <person name="Ye M.-Q."/>
            <person name="Du Z.-J."/>
        </authorList>
    </citation>
    <scope>NUCLEOTIDE SEQUENCE</scope>
    <source>
        <strain evidence="7">C21-152</strain>
    </source>
</reference>
<dbReference type="CDD" id="cd07185">
    <property type="entry name" value="OmpA_C-like"/>
    <property type="match status" value="1"/>
</dbReference>
<dbReference type="GO" id="GO:0009279">
    <property type="term" value="C:cell outer membrane"/>
    <property type="evidence" value="ECO:0007669"/>
    <property type="project" value="UniProtKB-SubCell"/>
</dbReference>
<dbReference type="InterPro" id="IPR036737">
    <property type="entry name" value="OmpA-like_sf"/>
</dbReference>
<evidence type="ECO:0000256" key="5">
    <source>
        <dbReference type="SAM" id="SignalP"/>
    </source>
</evidence>
<dbReference type="Pfam" id="PF00691">
    <property type="entry name" value="OmpA"/>
    <property type="match status" value="1"/>
</dbReference>
<evidence type="ECO:0000256" key="2">
    <source>
        <dbReference type="ARBA" id="ARBA00023136"/>
    </source>
</evidence>
<evidence type="ECO:0000313" key="7">
    <source>
        <dbReference type="EMBL" id="MDF0599797.1"/>
    </source>
</evidence>
<dbReference type="InterPro" id="IPR006664">
    <property type="entry name" value="OMP_bac"/>
</dbReference>
<dbReference type="AlphaFoldDB" id="A0AAE3T6Z8"/>
<keyword evidence="5" id="KW-0732">Signal</keyword>
<dbReference type="Proteomes" id="UP001220964">
    <property type="component" value="Unassembled WGS sequence"/>
</dbReference>
<organism evidence="7 8">
    <name type="scientific">Psychromarinibacter sediminicola</name>
    <dbReference type="NCBI Taxonomy" id="3033385"/>
    <lineage>
        <taxon>Bacteria</taxon>
        <taxon>Pseudomonadati</taxon>
        <taxon>Pseudomonadota</taxon>
        <taxon>Alphaproteobacteria</taxon>
        <taxon>Rhodobacterales</taxon>
        <taxon>Paracoccaceae</taxon>
        <taxon>Psychromarinibacter</taxon>
    </lineage>
</organism>
<sequence>MAGYRTTTLLAATSLLALSACGDRAPLSGWTEEAGAFIDSGGFGNATMNNTGVQNGDLSYVLNLNERFNDEVTTVVEFAFDSAVLDARAQAVLRRQAAWIRQFPEVRFRVYGHTDLVGSDAYNKRLGQRRANAVVAYLARQGIHRGRLEAVVSYGETQPIIYTEQPEMRNRRAVTEVSGFVQNHPLVLNGKYADVIFREYVESATEQSSSDEGGGEGG</sequence>
<dbReference type="PROSITE" id="PS51123">
    <property type="entry name" value="OMPA_2"/>
    <property type="match status" value="1"/>
</dbReference>
<protein>
    <submittedName>
        <fullName evidence="7">OmpA family protein</fullName>
    </submittedName>
</protein>
<evidence type="ECO:0000313" key="8">
    <source>
        <dbReference type="Proteomes" id="UP001220964"/>
    </source>
</evidence>
<dbReference type="PANTHER" id="PTHR30329:SF21">
    <property type="entry name" value="LIPOPROTEIN YIAD-RELATED"/>
    <property type="match status" value="1"/>
</dbReference>
<evidence type="ECO:0000256" key="3">
    <source>
        <dbReference type="ARBA" id="ARBA00023237"/>
    </source>
</evidence>